<keyword evidence="1" id="KW-1133">Transmembrane helix</keyword>
<name>A0A6C0K0V4_9ZZZZ</name>
<evidence type="ECO:0000256" key="1">
    <source>
        <dbReference type="SAM" id="Phobius"/>
    </source>
</evidence>
<proteinExistence type="predicted"/>
<keyword evidence="1" id="KW-0812">Transmembrane</keyword>
<evidence type="ECO:0000313" key="2">
    <source>
        <dbReference type="EMBL" id="QHU09684.1"/>
    </source>
</evidence>
<organism evidence="2">
    <name type="scientific">viral metagenome</name>
    <dbReference type="NCBI Taxonomy" id="1070528"/>
    <lineage>
        <taxon>unclassified sequences</taxon>
        <taxon>metagenomes</taxon>
        <taxon>organismal metagenomes</taxon>
    </lineage>
</organism>
<sequence>MKPAGLDINSWAQTIMQKSVSFFEKDTVQHTVKSRVLDPILNHILKKIFPYIILICVMFVLLLLAVLITLGVIIFQTRSGQIDIKTYANIGG</sequence>
<keyword evidence="1" id="KW-0472">Membrane</keyword>
<dbReference type="EMBL" id="MN740742">
    <property type="protein sequence ID" value="QHU09684.1"/>
    <property type="molecule type" value="Genomic_DNA"/>
</dbReference>
<feature type="transmembrane region" description="Helical" evidence="1">
    <location>
        <begin position="48"/>
        <end position="75"/>
    </location>
</feature>
<dbReference type="AlphaFoldDB" id="A0A6C0K0V4"/>
<protein>
    <submittedName>
        <fullName evidence="2">Uncharacterized protein</fullName>
    </submittedName>
</protein>
<accession>A0A6C0K0V4</accession>
<reference evidence="2" key="1">
    <citation type="journal article" date="2020" name="Nature">
        <title>Giant virus diversity and host interactions through global metagenomics.</title>
        <authorList>
            <person name="Schulz F."/>
            <person name="Roux S."/>
            <person name="Paez-Espino D."/>
            <person name="Jungbluth S."/>
            <person name="Walsh D.A."/>
            <person name="Denef V.J."/>
            <person name="McMahon K.D."/>
            <person name="Konstantinidis K.T."/>
            <person name="Eloe-Fadrosh E.A."/>
            <person name="Kyrpides N.C."/>
            <person name="Woyke T."/>
        </authorList>
    </citation>
    <scope>NUCLEOTIDE SEQUENCE</scope>
    <source>
        <strain evidence="2">GVMAG-S-1101164-105</strain>
    </source>
</reference>